<protein>
    <submittedName>
        <fullName evidence="1">Uncharacterized protein</fullName>
    </submittedName>
</protein>
<dbReference type="Proteomes" id="UP000050525">
    <property type="component" value="Unassembled WGS sequence"/>
</dbReference>
<organism evidence="1 2">
    <name type="scientific">Alligator mississippiensis</name>
    <name type="common">American alligator</name>
    <dbReference type="NCBI Taxonomy" id="8496"/>
    <lineage>
        <taxon>Eukaryota</taxon>
        <taxon>Metazoa</taxon>
        <taxon>Chordata</taxon>
        <taxon>Craniata</taxon>
        <taxon>Vertebrata</taxon>
        <taxon>Euteleostomi</taxon>
        <taxon>Archelosauria</taxon>
        <taxon>Archosauria</taxon>
        <taxon>Crocodylia</taxon>
        <taxon>Alligatoridae</taxon>
        <taxon>Alligatorinae</taxon>
        <taxon>Alligator</taxon>
    </lineage>
</organism>
<evidence type="ECO:0000313" key="1">
    <source>
        <dbReference type="EMBL" id="KYO34566.1"/>
    </source>
</evidence>
<evidence type="ECO:0000313" key="2">
    <source>
        <dbReference type="Proteomes" id="UP000050525"/>
    </source>
</evidence>
<keyword evidence="2" id="KW-1185">Reference proteome</keyword>
<proteinExistence type="predicted"/>
<name>A0A151NCM9_ALLMI</name>
<dbReference type="AlphaFoldDB" id="A0A151NCM9"/>
<sequence>MVISFGSSLSFAVLGRLLIPRASSVLNEVVFQTVKSLLFFTVGGVLKWCPLILLGNAGVESTDLVRFPGGFCCPSNQPANGNARVKRKFLAENHLVDLCCS</sequence>
<accession>A0A151NCM9</accession>
<gene>
    <name evidence="1" type="ORF">Y1Q_0021133</name>
</gene>
<dbReference type="EMBL" id="AKHW03003390">
    <property type="protein sequence ID" value="KYO34566.1"/>
    <property type="molecule type" value="Genomic_DNA"/>
</dbReference>
<reference evidence="1 2" key="1">
    <citation type="journal article" date="2012" name="Genome Biol.">
        <title>Sequencing three crocodilian genomes to illuminate the evolution of archosaurs and amniotes.</title>
        <authorList>
            <person name="St John J.A."/>
            <person name="Braun E.L."/>
            <person name="Isberg S.R."/>
            <person name="Miles L.G."/>
            <person name="Chong A.Y."/>
            <person name="Gongora J."/>
            <person name="Dalzell P."/>
            <person name="Moran C."/>
            <person name="Bed'hom B."/>
            <person name="Abzhanov A."/>
            <person name="Burgess S.C."/>
            <person name="Cooksey A.M."/>
            <person name="Castoe T.A."/>
            <person name="Crawford N.G."/>
            <person name="Densmore L.D."/>
            <person name="Drew J.C."/>
            <person name="Edwards S.V."/>
            <person name="Faircloth B.C."/>
            <person name="Fujita M.K."/>
            <person name="Greenwold M.J."/>
            <person name="Hoffmann F.G."/>
            <person name="Howard J.M."/>
            <person name="Iguchi T."/>
            <person name="Janes D.E."/>
            <person name="Khan S.Y."/>
            <person name="Kohno S."/>
            <person name="de Koning A.J."/>
            <person name="Lance S.L."/>
            <person name="McCarthy F.M."/>
            <person name="McCormack J.E."/>
            <person name="Merchant M.E."/>
            <person name="Peterson D.G."/>
            <person name="Pollock D.D."/>
            <person name="Pourmand N."/>
            <person name="Raney B.J."/>
            <person name="Roessler K.A."/>
            <person name="Sanford J.R."/>
            <person name="Sawyer R.H."/>
            <person name="Schmidt C.J."/>
            <person name="Triplett E.W."/>
            <person name="Tuberville T.D."/>
            <person name="Venegas-Anaya M."/>
            <person name="Howard J.T."/>
            <person name="Jarvis E.D."/>
            <person name="Guillette L.J.Jr."/>
            <person name="Glenn T.C."/>
            <person name="Green R.E."/>
            <person name="Ray D.A."/>
        </authorList>
    </citation>
    <scope>NUCLEOTIDE SEQUENCE [LARGE SCALE GENOMIC DNA]</scope>
    <source>
        <strain evidence="1">KSC_2009_1</strain>
    </source>
</reference>
<comment type="caution">
    <text evidence="1">The sequence shown here is derived from an EMBL/GenBank/DDBJ whole genome shotgun (WGS) entry which is preliminary data.</text>
</comment>